<keyword evidence="6" id="KW-0143">Chaperone</keyword>
<evidence type="ECO:0000256" key="9">
    <source>
        <dbReference type="ARBA" id="ARBA00067872"/>
    </source>
</evidence>
<keyword evidence="5" id="KW-0007">Acetylation</keyword>
<dbReference type="Gene3D" id="1.20.58.1250">
    <property type="entry name" value="Tubulin Binding Cofactor C, N-terminal domain"/>
    <property type="match status" value="1"/>
</dbReference>
<dbReference type="InterPro" id="IPR006599">
    <property type="entry name" value="CARP_motif"/>
</dbReference>
<evidence type="ECO:0000256" key="12">
    <source>
        <dbReference type="SAM" id="MobiDB-lite"/>
    </source>
</evidence>
<comment type="function">
    <text evidence="8">Tubulin-folding protein; involved in the final step of the tubulin folding pathway.</text>
</comment>
<dbReference type="FunFam" id="2.160.20.70:FF:000007">
    <property type="entry name" value="tubulin-specific chaperone C"/>
    <property type="match status" value="1"/>
</dbReference>
<dbReference type="PANTHER" id="PTHR15139:SF0">
    <property type="entry name" value="TUBULIN-SPECIFIC CHAPERONE C"/>
    <property type="match status" value="1"/>
</dbReference>
<dbReference type="GO" id="GO:0005829">
    <property type="term" value="C:cytosol"/>
    <property type="evidence" value="ECO:0007669"/>
    <property type="project" value="UniProtKB-ARBA"/>
</dbReference>
<dbReference type="PANTHER" id="PTHR15139">
    <property type="entry name" value="TUBULIN FOLDING COFACTOR C"/>
    <property type="match status" value="1"/>
</dbReference>
<evidence type="ECO:0000313" key="14">
    <source>
        <dbReference type="Ensembl" id="ENSNMLP00000034229.1"/>
    </source>
</evidence>
<keyword evidence="3" id="KW-0963">Cytoplasm</keyword>
<evidence type="ECO:0000256" key="6">
    <source>
        <dbReference type="ARBA" id="ARBA00023186"/>
    </source>
</evidence>
<comment type="similarity">
    <text evidence="2">Belongs to the TBCC family.</text>
</comment>
<feature type="domain" description="C-CAP/cofactor C-like" evidence="13">
    <location>
        <begin position="159"/>
        <end position="320"/>
    </location>
</feature>
<evidence type="ECO:0000256" key="5">
    <source>
        <dbReference type="ARBA" id="ARBA00022990"/>
    </source>
</evidence>
<evidence type="ECO:0000256" key="10">
    <source>
        <dbReference type="ARBA" id="ARBA00079876"/>
    </source>
</evidence>
<evidence type="ECO:0000256" key="3">
    <source>
        <dbReference type="ARBA" id="ARBA00022490"/>
    </source>
</evidence>
<keyword evidence="11" id="KW-0175">Coiled coil</keyword>
<dbReference type="SMART" id="SM00673">
    <property type="entry name" value="CARP"/>
    <property type="match status" value="2"/>
</dbReference>
<comment type="subcellular location">
    <subcellularLocation>
        <location evidence="1">Cytoplasm</location>
    </subcellularLocation>
</comment>
<proteinExistence type="inferred from homology"/>
<dbReference type="InterPro" id="IPR016098">
    <property type="entry name" value="CAP/MinC_C"/>
</dbReference>
<accession>A0A8C6UD24</accession>
<evidence type="ECO:0000313" key="15">
    <source>
        <dbReference type="Proteomes" id="UP000694523"/>
    </source>
</evidence>
<keyword evidence="15" id="KW-1185">Reference proteome</keyword>
<dbReference type="GO" id="GO:0007021">
    <property type="term" value="P:tubulin complex assembly"/>
    <property type="evidence" value="ECO:0007669"/>
    <property type="project" value="TreeGrafter"/>
</dbReference>
<evidence type="ECO:0000256" key="4">
    <source>
        <dbReference type="ARBA" id="ARBA00022553"/>
    </source>
</evidence>
<reference evidence="14" key="1">
    <citation type="submission" date="2025-08" db="UniProtKB">
        <authorList>
            <consortium name="Ensembl"/>
        </authorList>
    </citation>
    <scope>IDENTIFICATION</scope>
</reference>
<dbReference type="PROSITE" id="PS51329">
    <property type="entry name" value="C_CAP_COFACTOR_C"/>
    <property type="match status" value="1"/>
</dbReference>
<dbReference type="Proteomes" id="UP000694523">
    <property type="component" value="Unplaced"/>
</dbReference>
<dbReference type="InterPro" id="IPR012945">
    <property type="entry name" value="Tubulin-bd_cofactor_C_dom"/>
</dbReference>
<evidence type="ECO:0000256" key="11">
    <source>
        <dbReference type="SAM" id="Coils"/>
    </source>
</evidence>
<dbReference type="InterPro" id="IPR038397">
    <property type="entry name" value="TBCC_N_sf"/>
</dbReference>
<dbReference type="AlphaFoldDB" id="A0A8C6UD24"/>
<dbReference type="InterPro" id="IPR017901">
    <property type="entry name" value="C-CAP_CF_C-like"/>
</dbReference>
<dbReference type="Pfam" id="PF07986">
    <property type="entry name" value="TBCC"/>
    <property type="match status" value="1"/>
</dbReference>
<keyword evidence="4" id="KW-0597">Phosphoprotein</keyword>
<dbReference type="InterPro" id="IPR031925">
    <property type="entry name" value="TBCC_N"/>
</dbReference>
<dbReference type="InterPro" id="IPR027684">
    <property type="entry name" value="TBCC"/>
</dbReference>
<comment type="subunit">
    <text evidence="7">Supercomplex made of cofactors A to E. Cofactors A and D function by capturing and stabilizing tubulin in a quasi-native conformation. Cofactor E binds to the cofactor D-tubulin complex; interaction with cofactor C then causes the release of tubulin polypeptides that are committed to the native state.</text>
</comment>
<dbReference type="GO" id="GO:0015631">
    <property type="term" value="F:tubulin binding"/>
    <property type="evidence" value="ECO:0007669"/>
    <property type="project" value="InterPro"/>
</dbReference>
<sequence>MAAAVEDYDALHPENNASKVPEWLTKRHQSRLEDAEKRREAKDSLKPEQEQTDFFKSEFDRERAAVEALLSACAGADRAAAEERLERATAQTARLQKFLNDSVLFLPQYELRKAQAALQSLQAALNEARDEALPKKKFAFRARSKATEKTPTNTQDSPPPQSDVPDGGSSKAALKPESEPCVFSDLSDETLTIAASEIERRDVLLSRLRNCRVRLQGSPGTLHLKDLEACEVLCGPVCSSVFVDRCTDSVLALACQQLRTHNTRDTAVYLHVTCRAIIEDCSGVSFAPFAWTYPGLDRDYETSGLDRSRNHWSDVDDFNWLAAGTPSPNWSVIPEGERRADWA</sequence>
<evidence type="ECO:0000256" key="7">
    <source>
        <dbReference type="ARBA" id="ARBA00026055"/>
    </source>
</evidence>
<dbReference type="Ensembl" id="ENSNMLT00000038119.1">
    <property type="protein sequence ID" value="ENSNMLP00000034229.1"/>
    <property type="gene ID" value="ENSNMLG00000021332.1"/>
</dbReference>
<feature type="region of interest" description="Disordered" evidence="12">
    <location>
        <begin position="1"/>
        <end position="51"/>
    </location>
</feature>
<feature type="coiled-coil region" evidence="11">
    <location>
        <begin position="78"/>
        <end position="131"/>
    </location>
</feature>
<dbReference type="Pfam" id="PF16752">
    <property type="entry name" value="TBCC_N"/>
    <property type="match status" value="1"/>
</dbReference>
<evidence type="ECO:0000259" key="13">
    <source>
        <dbReference type="PROSITE" id="PS51329"/>
    </source>
</evidence>
<name>A0A8C6UD24_9GOBI</name>
<evidence type="ECO:0000256" key="8">
    <source>
        <dbReference type="ARBA" id="ARBA00058607"/>
    </source>
</evidence>
<evidence type="ECO:0000256" key="2">
    <source>
        <dbReference type="ARBA" id="ARBA00008848"/>
    </source>
</evidence>
<dbReference type="Gene3D" id="2.160.20.70">
    <property type="match status" value="1"/>
</dbReference>
<feature type="compositionally biased region" description="Basic and acidic residues" evidence="12">
    <location>
        <begin position="30"/>
        <end position="51"/>
    </location>
</feature>
<protein>
    <recommendedName>
        <fullName evidence="9">Tubulin-specific chaperone C</fullName>
    </recommendedName>
    <alternativeName>
        <fullName evidence="10">Tubulin-folding cofactor C</fullName>
    </alternativeName>
</protein>
<reference evidence="14" key="2">
    <citation type="submission" date="2025-09" db="UniProtKB">
        <authorList>
            <consortium name="Ensembl"/>
        </authorList>
    </citation>
    <scope>IDENTIFICATION</scope>
</reference>
<dbReference type="FunFam" id="1.20.58.1250:FF:000001">
    <property type="entry name" value="Tubulin-specific chaperone C"/>
    <property type="match status" value="1"/>
</dbReference>
<evidence type="ECO:0000256" key="1">
    <source>
        <dbReference type="ARBA" id="ARBA00004496"/>
    </source>
</evidence>
<feature type="region of interest" description="Disordered" evidence="12">
    <location>
        <begin position="140"/>
        <end position="175"/>
    </location>
</feature>
<organism evidence="14 15">
    <name type="scientific">Neogobius melanostomus</name>
    <name type="common">round goby</name>
    <dbReference type="NCBI Taxonomy" id="47308"/>
    <lineage>
        <taxon>Eukaryota</taxon>
        <taxon>Metazoa</taxon>
        <taxon>Chordata</taxon>
        <taxon>Craniata</taxon>
        <taxon>Vertebrata</taxon>
        <taxon>Euteleostomi</taxon>
        <taxon>Actinopterygii</taxon>
        <taxon>Neopterygii</taxon>
        <taxon>Teleostei</taxon>
        <taxon>Neoteleostei</taxon>
        <taxon>Acanthomorphata</taxon>
        <taxon>Gobiaria</taxon>
        <taxon>Gobiiformes</taxon>
        <taxon>Gobioidei</taxon>
        <taxon>Gobiidae</taxon>
        <taxon>Benthophilinae</taxon>
        <taxon>Neogobiini</taxon>
        <taxon>Neogobius</taxon>
    </lineage>
</organism>
<dbReference type="GO" id="GO:0007023">
    <property type="term" value="P:post-chaperonin tubulin folding pathway"/>
    <property type="evidence" value="ECO:0007669"/>
    <property type="project" value="InterPro"/>
</dbReference>